<reference evidence="2 3" key="1">
    <citation type="submission" date="2024-03" db="EMBL/GenBank/DDBJ databases">
        <authorList>
            <person name="Plomp N."/>
            <person name="Harmsen H.J."/>
        </authorList>
    </citation>
    <scope>NUCLEOTIDE SEQUENCE [LARGE SCALE GENOMIC DNA]</scope>
    <source>
        <strain evidence="2 3">HTF-76H</strain>
    </source>
</reference>
<gene>
    <name evidence="2" type="ORF">WF787_05315</name>
</gene>
<evidence type="ECO:0000259" key="1">
    <source>
        <dbReference type="PROSITE" id="PS50943"/>
    </source>
</evidence>
<dbReference type="EMBL" id="JBBFKC010000004">
    <property type="protein sequence ID" value="MEJ3690648.1"/>
    <property type="molecule type" value="Genomic_DNA"/>
</dbReference>
<dbReference type="RefSeq" id="WP_337678999.1">
    <property type="nucleotide sequence ID" value="NZ_JBBFKB010000102.1"/>
</dbReference>
<name>A0AB35XZF6_9FIRM</name>
<dbReference type="InterPro" id="IPR010982">
    <property type="entry name" value="Lambda_DNA-bd_dom_sf"/>
</dbReference>
<dbReference type="PROSITE" id="PS50943">
    <property type="entry name" value="HTH_CROC1"/>
    <property type="match status" value="1"/>
</dbReference>
<dbReference type="Pfam" id="PF05339">
    <property type="entry name" value="DUF739"/>
    <property type="match status" value="1"/>
</dbReference>
<dbReference type="Proteomes" id="UP001379600">
    <property type="component" value="Unassembled WGS sequence"/>
</dbReference>
<evidence type="ECO:0000313" key="3">
    <source>
        <dbReference type="Proteomes" id="UP001379600"/>
    </source>
</evidence>
<dbReference type="GO" id="GO:0003677">
    <property type="term" value="F:DNA binding"/>
    <property type="evidence" value="ECO:0007669"/>
    <property type="project" value="InterPro"/>
</dbReference>
<feature type="domain" description="HTH cro/C1-type" evidence="1">
    <location>
        <begin position="9"/>
        <end position="63"/>
    </location>
</feature>
<organism evidence="2 3">
    <name type="scientific">Faecalibacterium taiwanense</name>
    <dbReference type="NCBI Taxonomy" id="3030638"/>
    <lineage>
        <taxon>Bacteria</taxon>
        <taxon>Bacillati</taxon>
        <taxon>Bacillota</taxon>
        <taxon>Clostridia</taxon>
        <taxon>Eubacteriales</taxon>
        <taxon>Oscillospiraceae</taxon>
        <taxon>Faecalibacterium</taxon>
    </lineage>
</organism>
<evidence type="ECO:0000313" key="2">
    <source>
        <dbReference type="EMBL" id="MEJ3690648.1"/>
    </source>
</evidence>
<accession>A0AB35XZF6</accession>
<dbReference type="AlphaFoldDB" id="A0AB35XZF6"/>
<dbReference type="Gene3D" id="1.10.260.40">
    <property type="entry name" value="lambda repressor-like DNA-binding domains"/>
    <property type="match status" value="1"/>
</dbReference>
<keyword evidence="3" id="KW-1185">Reference proteome</keyword>
<protein>
    <submittedName>
        <fullName evidence="2">DUF739 family protein</fullName>
    </submittedName>
</protein>
<proteinExistence type="predicted"/>
<dbReference type="SUPFAM" id="SSF47413">
    <property type="entry name" value="lambda repressor-like DNA-binding domains"/>
    <property type="match status" value="1"/>
</dbReference>
<sequence>MPTMDYTLLRGRIRDCGMTQKDLAEKAGISEGQFCQKLAGNFAFRQDEIDRICALLSISPADIGRYFFLPKKL</sequence>
<dbReference type="InterPro" id="IPR001387">
    <property type="entry name" value="Cro/C1-type_HTH"/>
</dbReference>
<comment type="caution">
    <text evidence="2">The sequence shown here is derived from an EMBL/GenBank/DDBJ whole genome shotgun (WGS) entry which is preliminary data.</text>
</comment>
<dbReference type="InterPro" id="IPR008003">
    <property type="entry name" value="DUF739"/>
</dbReference>
<dbReference type="CDD" id="cd00093">
    <property type="entry name" value="HTH_XRE"/>
    <property type="match status" value="1"/>
</dbReference>